<reference evidence="1" key="1">
    <citation type="submission" date="2021-05" db="EMBL/GenBank/DDBJ databases">
        <authorList>
            <person name="Alioto T."/>
            <person name="Alioto T."/>
            <person name="Gomez Garrido J."/>
        </authorList>
    </citation>
    <scope>NUCLEOTIDE SEQUENCE</scope>
</reference>
<dbReference type="EMBL" id="HBUF01622023">
    <property type="protein sequence ID" value="CAG6781253.1"/>
    <property type="molecule type" value="Transcribed_RNA"/>
</dbReference>
<evidence type="ECO:0000313" key="1">
    <source>
        <dbReference type="EMBL" id="CAG6781253.1"/>
    </source>
</evidence>
<sequence>MYSIHRSVKHVNSCSSVHRGVHTVHLARDLFTIQHSRRALPVHNKVFQILVNSVHRCVHFVHPESIVSTGVNTSLSHDLFTIQHSRRTLPVHNKVFQILLDSVHRCVHFVHPESIVSTGVYTSLT</sequence>
<dbReference type="AlphaFoldDB" id="A0A8D9B9V0"/>
<accession>A0A8D9B9V0</accession>
<protein>
    <submittedName>
        <fullName evidence="1">Uncharacterized protein</fullName>
    </submittedName>
</protein>
<proteinExistence type="predicted"/>
<name>A0A8D9B9V0_9HEMI</name>
<organism evidence="1">
    <name type="scientific">Cacopsylla melanoneura</name>
    <dbReference type="NCBI Taxonomy" id="428564"/>
    <lineage>
        <taxon>Eukaryota</taxon>
        <taxon>Metazoa</taxon>
        <taxon>Ecdysozoa</taxon>
        <taxon>Arthropoda</taxon>
        <taxon>Hexapoda</taxon>
        <taxon>Insecta</taxon>
        <taxon>Pterygota</taxon>
        <taxon>Neoptera</taxon>
        <taxon>Paraneoptera</taxon>
        <taxon>Hemiptera</taxon>
        <taxon>Sternorrhyncha</taxon>
        <taxon>Psylloidea</taxon>
        <taxon>Psyllidae</taxon>
        <taxon>Psyllinae</taxon>
        <taxon>Cacopsylla</taxon>
    </lineage>
</organism>